<accession>A0ABP9YNT0</accession>
<proteinExistence type="predicted"/>
<evidence type="ECO:0000313" key="3">
    <source>
        <dbReference type="Proteomes" id="UP001473302"/>
    </source>
</evidence>
<dbReference type="EMBL" id="BAABUK010000003">
    <property type="protein sequence ID" value="GAA5808518.1"/>
    <property type="molecule type" value="Genomic_DNA"/>
</dbReference>
<keyword evidence="1" id="KW-0812">Transmembrane</keyword>
<protein>
    <submittedName>
        <fullName evidence="2">Uncharacterized protein</fullName>
    </submittedName>
</protein>
<evidence type="ECO:0000313" key="2">
    <source>
        <dbReference type="EMBL" id="GAA5808518.1"/>
    </source>
</evidence>
<name>A0ABP9YNT0_9FUNG</name>
<gene>
    <name evidence="2" type="ORF">MFLAVUS_001909</name>
</gene>
<keyword evidence="1" id="KW-0472">Membrane</keyword>
<comment type="caution">
    <text evidence="2">The sequence shown here is derived from an EMBL/GenBank/DDBJ whole genome shotgun (WGS) entry which is preliminary data.</text>
</comment>
<dbReference type="Proteomes" id="UP001473302">
    <property type="component" value="Unassembled WGS sequence"/>
</dbReference>
<feature type="transmembrane region" description="Helical" evidence="1">
    <location>
        <begin position="33"/>
        <end position="52"/>
    </location>
</feature>
<keyword evidence="1" id="KW-1133">Transmembrane helix</keyword>
<keyword evidence="3" id="KW-1185">Reference proteome</keyword>
<sequence>MKGDKEKQPVALYTDQETVSSSSNNRWMWVRRFIVCIILITLFMQSLAPIYLDSEQDIFIATDVDQTETKKSHIVLHTGFPPTENVSGLSIFAGKAAATAFSPNPDSSANTKRIDMKHAFVDGSGESWWDRWFPNRHVHLVSVQLPVVPLVKNGTSGIVEATLSICASKKQRFGIGRPQVPDMSKCVETAALKSDAEESDDPFSVLEWLPEVTIVLQKSKLYWLVVQTPSEPFKWVNSEGGSNQYGTAYETENGWEFKLDGELIPSAMVMVEYHHKD</sequence>
<reference evidence="2 3" key="1">
    <citation type="submission" date="2024-04" db="EMBL/GenBank/DDBJ databases">
        <title>genome sequences of Mucor flavus KT1a and Helicostylum pulchrum KT1b strains isolated from the surface of a dry-aged beef.</title>
        <authorList>
            <person name="Toyotome T."/>
            <person name="Hosono M."/>
            <person name="Torimaru M."/>
            <person name="Fukuda K."/>
            <person name="Mikami N."/>
        </authorList>
    </citation>
    <scope>NUCLEOTIDE SEQUENCE [LARGE SCALE GENOMIC DNA]</scope>
    <source>
        <strain evidence="2 3">KT1a</strain>
    </source>
</reference>
<organism evidence="2 3">
    <name type="scientific">Mucor flavus</name>
    <dbReference type="NCBI Taxonomy" id="439312"/>
    <lineage>
        <taxon>Eukaryota</taxon>
        <taxon>Fungi</taxon>
        <taxon>Fungi incertae sedis</taxon>
        <taxon>Mucoromycota</taxon>
        <taxon>Mucoromycotina</taxon>
        <taxon>Mucoromycetes</taxon>
        <taxon>Mucorales</taxon>
        <taxon>Mucorineae</taxon>
        <taxon>Mucoraceae</taxon>
        <taxon>Mucor</taxon>
    </lineage>
</organism>
<evidence type="ECO:0000256" key="1">
    <source>
        <dbReference type="SAM" id="Phobius"/>
    </source>
</evidence>